<gene>
    <name evidence="2" type="ORF">JKG68_11335</name>
</gene>
<dbReference type="InterPro" id="IPR021327">
    <property type="entry name" value="DUF2934"/>
</dbReference>
<dbReference type="Pfam" id="PF11154">
    <property type="entry name" value="DUF2934"/>
    <property type="match status" value="1"/>
</dbReference>
<dbReference type="EMBL" id="JAEQMY010000013">
    <property type="protein sequence ID" value="MBL0404560.1"/>
    <property type="molecule type" value="Genomic_DNA"/>
</dbReference>
<feature type="region of interest" description="Disordered" evidence="1">
    <location>
        <begin position="71"/>
        <end position="122"/>
    </location>
</feature>
<evidence type="ECO:0000313" key="3">
    <source>
        <dbReference type="Proteomes" id="UP000605848"/>
    </source>
</evidence>
<name>A0A936ZBA1_9HYPH</name>
<accession>A0A936ZBA1</accession>
<evidence type="ECO:0000313" key="2">
    <source>
        <dbReference type="EMBL" id="MBL0404560.1"/>
    </source>
</evidence>
<dbReference type="Proteomes" id="UP000605848">
    <property type="component" value="Unassembled WGS sequence"/>
</dbReference>
<feature type="region of interest" description="Disordered" evidence="1">
    <location>
        <begin position="46"/>
        <end position="65"/>
    </location>
</feature>
<organism evidence="2 3">
    <name type="scientific">Microvirga aerilata</name>
    <dbReference type="NCBI Taxonomy" id="670292"/>
    <lineage>
        <taxon>Bacteria</taxon>
        <taxon>Pseudomonadati</taxon>
        <taxon>Pseudomonadota</taxon>
        <taxon>Alphaproteobacteria</taxon>
        <taxon>Hyphomicrobiales</taxon>
        <taxon>Methylobacteriaceae</taxon>
        <taxon>Microvirga</taxon>
    </lineage>
</organism>
<protein>
    <submittedName>
        <fullName evidence="2">DUF2934 domain-containing protein</fullName>
    </submittedName>
</protein>
<sequence>MDKQLEEKIRERAYELWMRHGSLPGRADEYWYQAEQEILGDAGTVEGAQEHSGPLPIMDPAPLGMTSMTADEILSSPAAPAPKTRKKRSPAAAPAEIADAPAPASAPAPAEAPKRKRTTRVT</sequence>
<proteinExistence type="predicted"/>
<dbReference type="AlphaFoldDB" id="A0A936ZBA1"/>
<evidence type="ECO:0000256" key="1">
    <source>
        <dbReference type="SAM" id="MobiDB-lite"/>
    </source>
</evidence>
<keyword evidence="3" id="KW-1185">Reference proteome</keyword>
<feature type="compositionally biased region" description="Low complexity" evidence="1">
    <location>
        <begin position="90"/>
        <end position="111"/>
    </location>
</feature>
<comment type="caution">
    <text evidence="2">The sequence shown here is derived from an EMBL/GenBank/DDBJ whole genome shotgun (WGS) entry which is preliminary data.</text>
</comment>
<dbReference type="RefSeq" id="WP_202059354.1">
    <property type="nucleotide sequence ID" value="NZ_JAEQMY010000013.1"/>
</dbReference>
<reference evidence="2" key="1">
    <citation type="submission" date="2021-01" db="EMBL/GenBank/DDBJ databases">
        <title>Microvirga sp.</title>
        <authorList>
            <person name="Kim M.K."/>
        </authorList>
    </citation>
    <scope>NUCLEOTIDE SEQUENCE</scope>
    <source>
        <strain evidence="2">5420S-16</strain>
    </source>
</reference>